<dbReference type="CDD" id="cd18774">
    <property type="entry name" value="PDC2_HK_sensor"/>
    <property type="match status" value="1"/>
</dbReference>
<keyword evidence="1" id="KW-0472">Membrane</keyword>
<keyword evidence="1" id="KW-0812">Transmembrane</keyword>
<evidence type="ECO:0000313" key="2">
    <source>
        <dbReference type="EMBL" id="KRQ17450.1"/>
    </source>
</evidence>
<evidence type="ECO:0000256" key="1">
    <source>
        <dbReference type="SAM" id="Phobius"/>
    </source>
</evidence>
<dbReference type="EMBL" id="LJYG01000012">
    <property type="protein sequence ID" value="KRQ17450.1"/>
    <property type="molecule type" value="Genomic_DNA"/>
</dbReference>
<accession>A0A0R3E5Z9</accession>
<name>A0A0R3E5Z9_9BRAD</name>
<dbReference type="STRING" id="989370.AOQ71_02075"/>
<evidence type="ECO:0008006" key="4">
    <source>
        <dbReference type="Google" id="ProtNLM"/>
    </source>
</evidence>
<reference evidence="2 3" key="1">
    <citation type="submission" date="2015-09" db="EMBL/GenBank/DDBJ databases">
        <title>Draft Genome Sequence of Bradyrhizobium manausense Strain BR 3351T, a Novel Symbiotic Nitrogen-Fixing Alphaproteobacterium Isolated from Brazilian Amazon Rain Forest.</title>
        <authorList>
            <person name="De Araujo J.L."/>
            <person name="Zilli J.E."/>
        </authorList>
    </citation>
    <scope>NUCLEOTIDE SEQUENCE [LARGE SCALE GENOMIC DNA]</scope>
    <source>
        <strain evidence="2 3">BR3351</strain>
    </source>
</reference>
<sequence>MPKRPSLLSLVFCGGTLLILVPAVVTATIYTALLQQRGEQLQFDALRIRGEMSSALLARRLYGVWMDVARSAELIDPADLKSAREHIDFLSRLDRRYTWLGVADLEGTILVAKDGMLEGVSVAQRPWFKRGLVSPAAIDVHAAQLLATQLPASREPYRFIDLAAPLRHAGSVAGVIGAHLDWKWVAEAMDSLQVPGIDVLLLSGDRTVLFGPPDLINKPLNIGSALAASRVTTASLRERWPDGRDYFAVIVPTVGFANLPSFGWSLLVRQSTDEALATSRNLIRSFWRSFGVCAVATLALLFCAAQWLRTPLRRLSNTAEALLHDPSARPPYSETRFNEAARLSDALARIQSKLMGHSGRN</sequence>
<dbReference type="PROSITE" id="PS50096">
    <property type="entry name" value="IQ"/>
    <property type="match status" value="1"/>
</dbReference>
<dbReference type="RefSeq" id="WP_057741078.1">
    <property type="nucleotide sequence ID" value="NZ_LJYG01000012.1"/>
</dbReference>
<comment type="caution">
    <text evidence="2">The sequence shown here is derived from an EMBL/GenBank/DDBJ whole genome shotgun (WGS) entry which is preliminary data.</text>
</comment>
<dbReference type="Proteomes" id="UP000051936">
    <property type="component" value="Unassembled WGS sequence"/>
</dbReference>
<organism evidence="2 3">
    <name type="scientific">Bradyrhizobium manausense</name>
    <dbReference type="NCBI Taxonomy" id="989370"/>
    <lineage>
        <taxon>Bacteria</taxon>
        <taxon>Pseudomonadati</taxon>
        <taxon>Pseudomonadota</taxon>
        <taxon>Alphaproteobacteria</taxon>
        <taxon>Hyphomicrobiales</taxon>
        <taxon>Nitrobacteraceae</taxon>
        <taxon>Bradyrhizobium</taxon>
    </lineage>
</organism>
<evidence type="ECO:0000313" key="3">
    <source>
        <dbReference type="Proteomes" id="UP000051936"/>
    </source>
</evidence>
<keyword evidence="3" id="KW-1185">Reference proteome</keyword>
<keyword evidence="1" id="KW-1133">Transmembrane helix</keyword>
<gene>
    <name evidence="2" type="ORF">AOQ71_02075</name>
</gene>
<dbReference type="OrthoDB" id="9812260at2"/>
<proteinExistence type="predicted"/>
<dbReference type="AlphaFoldDB" id="A0A0R3E5Z9"/>
<protein>
    <recommendedName>
        <fullName evidence="4">HAMP domain-containing protein</fullName>
    </recommendedName>
</protein>
<feature type="transmembrane region" description="Helical" evidence="1">
    <location>
        <begin position="286"/>
        <end position="308"/>
    </location>
</feature>
<dbReference type="Gene3D" id="3.30.450.20">
    <property type="entry name" value="PAS domain"/>
    <property type="match status" value="1"/>
</dbReference>